<dbReference type="InterPro" id="IPR036028">
    <property type="entry name" value="SH3-like_dom_sf"/>
</dbReference>
<feature type="transmembrane region" description="Helical" evidence="4">
    <location>
        <begin position="129"/>
        <end position="150"/>
    </location>
</feature>
<dbReference type="PROSITE" id="PS50002">
    <property type="entry name" value="SH3"/>
    <property type="match status" value="1"/>
</dbReference>
<evidence type="ECO:0000256" key="3">
    <source>
        <dbReference type="SAM" id="MobiDB-lite"/>
    </source>
</evidence>
<feature type="transmembrane region" description="Helical" evidence="4">
    <location>
        <begin position="6"/>
        <end position="27"/>
    </location>
</feature>
<feature type="compositionally biased region" description="Low complexity" evidence="3">
    <location>
        <begin position="108"/>
        <end position="124"/>
    </location>
</feature>
<evidence type="ECO:0000313" key="6">
    <source>
        <dbReference type="EMBL" id="ORX46020.1"/>
    </source>
</evidence>
<dbReference type="Gene3D" id="2.30.30.40">
    <property type="entry name" value="SH3 Domains"/>
    <property type="match status" value="1"/>
</dbReference>
<feature type="domain" description="SH3" evidence="5">
    <location>
        <begin position="326"/>
        <end position="391"/>
    </location>
</feature>
<keyword evidence="1 2" id="KW-0728">SH3 domain</keyword>
<keyword evidence="4" id="KW-0472">Membrane</keyword>
<feature type="region of interest" description="Disordered" evidence="3">
    <location>
        <begin position="82"/>
        <end position="124"/>
    </location>
</feature>
<evidence type="ECO:0000256" key="4">
    <source>
        <dbReference type="SAM" id="Phobius"/>
    </source>
</evidence>
<dbReference type="InterPro" id="IPR001452">
    <property type="entry name" value="SH3_domain"/>
</dbReference>
<reference evidence="6 7" key="2">
    <citation type="submission" date="2016-08" db="EMBL/GenBank/DDBJ databases">
        <title>Pervasive Adenine N6-methylation of Active Genes in Fungi.</title>
        <authorList>
            <consortium name="DOE Joint Genome Institute"/>
            <person name="Mondo S.J."/>
            <person name="Dannebaum R.O."/>
            <person name="Kuo R.C."/>
            <person name="Labutti K."/>
            <person name="Haridas S."/>
            <person name="Kuo A."/>
            <person name="Salamov A."/>
            <person name="Ahrendt S.R."/>
            <person name="Lipzen A."/>
            <person name="Sullivan W."/>
            <person name="Andreopoulos W.B."/>
            <person name="Clum A."/>
            <person name="Lindquist E."/>
            <person name="Daum C."/>
            <person name="Ramamoorthy G.K."/>
            <person name="Gryganskyi A."/>
            <person name="Culley D."/>
            <person name="Magnuson J.K."/>
            <person name="James T.Y."/>
            <person name="O'Malley M.A."/>
            <person name="Stajich J.E."/>
            <person name="Spatafora J.W."/>
            <person name="Visel A."/>
            <person name="Grigoriev I.V."/>
        </authorList>
    </citation>
    <scope>NUCLEOTIDE SEQUENCE [LARGE SCALE GENOMIC DNA]</scope>
    <source>
        <strain evidence="7">finn</strain>
    </source>
</reference>
<protein>
    <recommendedName>
        <fullName evidence="5">SH3 domain-containing protein</fullName>
    </recommendedName>
</protein>
<organism evidence="6 7">
    <name type="scientific">Piromyces finnis</name>
    <dbReference type="NCBI Taxonomy" id="1754191"/>
    <lineage>
        <taxon>Eukaryota</taxon>
        <taxon>Fungi</taxon>
        <taxon>Fungi incertae sedis</taxon>
        <taxon>Chytridiomycota</taxon>
        <taxon>Chytridiomycota incertae sedis</taxon>
        <taxon>Neocallimastigomycetes</taxon>
        <taxon>Neocallimastigales</taxon>
        <taxon>Neocallimastigaceae</taxon>
        <taxon>Piromyces</taxon>
    </lineage>
</organism>
<keyword evidence="4" id="KW-1133">Transmembrane helix</keyword>
<reference evidence="6 7" key="1">
    <citation type="submission" date="2016-08" db="EMBL/GenBank/DDBJ databases">
        <title>Genomes of anaerobic fungi encode conserved fungal cellulosomes for biomass hydrolysis.</title>
        <authorList>
            <consortium name="DOE Joint Genome Institute"/>
            <person name="Haitjema C.H."/>
            <person name="Gilmore S.P."/>
            <person name="Henske J.K."/>
            <person name="Solomon K.V."/>
            <person name="De Groot R."/>
            <person name="Kuo A."/>
            <person name="Mondo S.J."/>
            <person name="Salamov A.A."/>
            <person name="Labutti K."/>
            <person name="Zhao Z."/>
            <person name="Chiniquy J."/>
            <person name="Barry K."/>
            <person name="Brewer H.M."/>
            <person name="Purvine S.O."/>
            <person name="Wright A.T."/>
            <person name="Boxma B."/>
            <person name="Van Alen T."/>
            <person name="Hackstein J.H."/>
            <person name="Baker S.E."/>
            <person name="Grigoriev I.V."/>
            <person name="O'Malley M.A."/>
        </authorList>
    </citation>
    <scope>NUCLEOTIDE SEQUENCE [LARGE SCALE GENOMIC DNA]</scope>
    <source>
        <strain evidence="7">finn</strain>
    </source>
</reference>
<evidence type="ECO:0000313" key="7">
    <source>
        <dbReference type="Proteomes" id="UP000193719"/>
    </source>
</evidence>
<dbReference type="SMART" id="SM00326">
    <property type="entry name" value="SH3"/>
    <property type="match status" value="1"/>
</dbReference>
<dbReference type="EMBL" id="MCFH01000037">
    <property type="protein sequence ID" value="ORX46020.1"/>
    <property type="molecule type" value="Genomic_DNA"/>
</dbReference>
<dbReference type="Pfam" id="PF00018">
    <property type="entry name" value="SH3_1"/>
    <property type="match status" value="1"/>
</dbReference>
<dbReference type="AlphaFoldDB" id="A0A1Y1V489"/>
<comment type="caution">
    <text evidence="6">The sequence shown here is derived from an EMBL/GenBank/DDBJ whole genome shotgun (WGS) entry which is preliminary data.</text>
</comment>
<evidence type="ECO:0000256" key="2">
    <source>
        <dbReference type="PROSITE-ProRule" id="PRU00192"/>
    </source>
</evidence>
<sequence length="628" mass="71934">MANHKLFIKLVILYLCITQIVHGNGIINKNQKKKHHKHVLSKKDPIKLLNPEFSFEYRKKFIEKEHESFNLKSKINIHTNDDISKENTKESNTKKESKNSIIVEKAKNSNNNTNEANNNNENSKSENSYYMYGGGIVSIALVGVGFFNVYQRKRNSIFNLTKEELEAINKNEKLNNSYTSLTEEEKQFLHKINKRKHNKNNTRNFYELTEEEILEIRKNNGWAASDDEECQLRHRKLDKRLSSNVRINSTSVIAPRRISLNIKPSKNNLLCDSSSRESNNDIKKFRKNNEISTNTRNQNKKPSNLSIMNLNKKRLSINTKNIAMPPIKMICTIVKNYIPVRSDELKLHLGDKVEIINVYKDGWATGKVISDEENKNKTGYFPLAHASEPEIFDENINEFMIPTPLTPPITRINSNISNTNSSFVNSTSFSNFIINSNVKSNKTKNRQVSMIALSSSSTIHTQEPVSSSSTDSPSIININNNINIFQNNSGVSNSLNNISINININANDKQSSNNIGYCSNKENKNTQIINNNSLLVSSFTTSLSQSSSIDRTSLFDPQNMKNIINGMLEEEKFNNKLTSEKDLQEVFDFLRGNVYNSSVPMEERDYYKKCLERLRMSKLLDMELNKTN</sequence>
<dbReference type="Proteomes" id="UP000193719">
    <property type="component" value="Unassembled WGS sequence"/>
</dbReference>
<keyword evidence="7" id="KW-1185">Reference proteome</keyword>
<evidence type="ECO:0000259" key="5">
    <source>
        <dbReference type="PROSITE" id="PS50002"/>
    </source>
</evidence>
<feature type="compositionally biased region" description="Basic and acidic residues" evidence="3">
    <location>
        <begin position="82"/>
        <end position="98"/>
    </location>
</feature>
<name>A0A1Y1V489_9FUNG</name>
<gene>
    <name evidence="6" type="ORF">BCR36DRAFT_585485</name>
</gene>
<proteinExistence type="predicted"/>
<dbReference type="OrthoDB" id="5595608at2759"/>
<evidence type="ECO:0000256" key="1">
    <source>
        <dbReference type="ARBA" id="ARBA00022443"/>
    </source>
</evidence>
<dbReference type="SUPFAM" id="SSF50044">
    <property type="entry name" value="SH3-domain"/>
    <property type="match status" value="1"/>
</dbReference>
<accession>A0A1Y1V489</accession>
<keyword evidence="4" id="KW-0812">Transmembrane</keyword>